<organism evidence="13 14">
    <name type="scientific">Tissierella pigra</name>
    <dbReference type="NCBI Taxonomy" id="2607614"/>
    <lineage>
        <taxon>Bacteria</taxon>
        <taxon>Bacillati</taxon>
        <taxon>Bacillota</taxon>
        <taxon>Tissierellia</taxon>
        <taxon>Tissierellales</taxon>
        <taxon>Tissierellaceae</taxon>
        <taxon>Tissierella</taxon>
    </lineage>
</organism>
<dbReference type="Gene3D" id="3.40.720.10">
    <property type="entry name" value="Alkaline Phosphatase, subunit A"/>
    <property type="match status" value="1"/>
</dbReference>
<evidence type="ECO:0000256" key="11">
    <source>
        <dbReference type="SAM" id="Phobius"/>
    </source>
</evidence>
<dbReference type="SUPFAM" id="SSF53649">
    <property type="entry name" value="Alkaline phosphatase-like"/>
    <property type="match status" value="1"/>
</dbReference>
<dbReference type="EMBL" id="VUNQ01000009">
    <property type="protein sequence ID" value="MSU00941.1"/>
    <property type="molecule type" value="Genomic_DNA"/>
</dbReference>
<dbReference type="Gene3D" id="3.30.1120.170">
    <property type="match status" value="1"/>
</dbReference>
<protein>
    <submittedName>
        <fullName evidence="13">LTA synthase family protein</fullName>
    </submittedName>
</protein>
<feature type="binding site" evidence="10">
    <location>
        <position position="519"/>
    </location>
    <ligand>
        <name>Mn(2+)</name>
        <dbReference type="ChEBI" id="CHEBI:29035"/>
    </ligand>
</feature>
<dbReference type="PANTHER" id="PTHR47371:SF3">
    <property type="entry name" value="PHOSPHOGLYCEROL TRANSFERASE I"/>
    <property type="match status" value="1"/>
</dbReference>
<feature type="active site" evidence="8">
    <location>
        <position position="347"/>
    </location>
</feature>
<dbReference type="AlphaFoldDB" id="A0A6N7XFX4"/>
<comment type="pathway">
    <text evidence="2">Cell wall biogenesis; lipoteichoic acid biosynthesis.</text>
</comment>
<evidence type="ECO:0000256" key="6">
    <source>
        <dbReference type="ARBA" id="ARBA00022989"/>
    </source>
</evidence>
<accession>A0A6N7XFX4</accession>
<feature type="transmembrane region" description="Helical" evidence="11">
    <location>
        <begin position="169"/>
        <end position="185"/>
    </location>
</feature>
<comment type="similarity">
    <text evidence="3">Belongs to the LTA synthase family.</text>
</comment>
<evidence type="ECO:0000256" key="9">
    <source>
        <dbReference type="PIRSR" id="PIRSR005091-2"/>
    </source>
</evidence>
<feature type="transmembrane region" description="Helical" evidence="11">
    <location>
        <begin position="88"/>
        <end position="108"/>
    </location>
</feature>
<dbReference type="InterPro" id="IPR012160">
    <property type="entry name" value="LtaS-like"/>
</dbReference>
<evidence type="ECO:0000256" key="1">
    <source>
        <dbReference type="ARBA" id="ARBA00004651"/>
    </source>
</evidence>
<feature type="transmembrane region" description="Helical" evidence="11">
    <location>
        <begin position="115"/>
        <end position="135"/>
    </location>
</feature>
<dbReference type="InterPro" id="IPR017850">
    <property type="entry name" value="Alkaline_phosphatase_core_sf"/>
</dbReference>
<evidence type="ECO:0000313" key="14">
    <source>
        <dbReference type="Proteomes" id="UP000469523"/>
    </source>
</evidence>
<dbReference type="InterPro" id="IPR050448">
    <property type="entry name" value="OpgB/LTA_synthase_biosynth"/>
</dbReference>
<feature type="binding site" evidence="9">
    <location>
        <position position="459"/>
    </location>
    <ligand>
        <name>substrate</name>
    </ligand>
</feature>
<evidence type="ECO:0000256" key="10">
    <source>
        <dbReference type="PIRSR" id="PIRSR005091-3"/>
    </source>
</evidence>
<dbReference type="GO" id="GO:0005886">
    <property type="term" value="C:plasma membrane"/>
    <property type="evidence" value="ECO:0007669"/>
    <property type="project" value="UniProtKB-SubCell"/>
</dbReference>
<keyword evidence="4" id="KW-1003">Cell membrane</keyword>
<evidence type="ECO:0000313" key="13">
    <source>
        <dbReference type="EMBL" id="MSU00941.1"/>
    </source>
</evidence>
<evidence type="ECO:0000256" key="5">
    <source>
        <dbReference type="ARBA" id="ARBA00022692"/>
    </source>
</evidence>
<dbReference type="GO" id="GO:0046872">
    <property type="term" value="F:metal ion binding"/>
    <property type="evidence" value="ECO:0007669"/>
    <property type="project" value="UniProtKB-KW"/>
</dbReference>
<keyword evidence="9" id="KW-0479">Metal-binding</keyword>
<feature type="domain" description="Sulfatase N-terminal" evidence="12">
    <location>
        <begin position="297"/>
        <end position="583"/>
    </location>
</feature>
<keyword evidence="5 11" id="KW-0812">Transmembrane</keyword>
<feature type="transmembrane region" description="Helical" evidence="11">
    <location>
        <begin position="54"/>
        <end position="73"/>
    </location>
</feature>
<dbReference type="PIRSF" id="PIRSF005091">
    <property type="entry name" value="Mmb_sulf_HI1246"/>
    <property type="match status" value="1"/>
</dbReference>
<dbReference type="Pfam" id="PF00884">
    <property type="entry name" value="Sulfatase"/>
    <property type="match status" value="1"/>
</dbReference>
<dbReference type="InterPro" id="IPR000917">
    <property type="entry name" value="Sulfatase_N"/>
</dbReference>
<keyword evidence="7 11" id="KW-0472">Membrane</keyword>
<feature type="binding site" evidence="10">
    <location>
        <position position="520"/>
    </location>
    <ligand>
        <name>Mn(2+)</name>
        <dbReference type="ChEBI" id="CHEBI:29035"/>
    </ligand>
</feature>
<dbReference type="Proteomes" id="UP000469523">
    <property type="component" value="Unassembled WGS sequence"/>
</dbReference>
<gene>
    <name evidence="13" type="ORF">FYJ83_05615</name>
</gene>
<keyword evidence="9" id="KW-0464">Manganese</keyword>
<reference evidence="13 14" key="1">
    <citation type="submission" date="2019-09" db="EMBL/GenBank/DDBJ databases">
        <title>In-depth cultivation of the pig gut microbiome towards novel bacterial diversity and tailored functional studies.</title>
        <authorList>
            <person name="Wylensek D."/>
            <person name="Hitch T.C.A."/>
            <person name="Clavel T."/>
        </authorList>
    </citation>
    <scope>NUCLEOTIDE SEQUENCE [LARGE SCALE GENOMIC DNA]</scope>
    <source>
        <strain evidence="13 14">WCA3-693-APC-4?</strain>
    </source>
</reference>
<evidence type="ECO:0000256" key="7">
    <source>
        <dbReference type="ARBA" id="ARBA00023136"/>
    </source>
</evidence>
<comment type="caution">
    <text evidence="13">The sequence shown here is derived from an EMBL/GenBank/DDBJ whole genome shotgun (WGS) entry which is preliminary data.</text>
</comment>
<evidence type="ECO:0000256" key="2">
    <source>
        <dbReference type="ARBA" id="ARBA00004936"/>
    </source>
</evidence>
<feature type="binding site" evidence="10">
    <location>
        <position position="304"/>
    </location>
    <ligand>
        <name>Mn(2+)</name>
        <dbReference type="ChEBI" id="CHEBI:29035"/>
    </ligand>
</feature>
<keyword evidence="14" id="KW-1185">Reference proteome</keyword>
<proteinExistence type="inferred from homology"/>
<name>A0A6N7XFX4_9FIRM</name>
<feature type="binding site" evidence="10">
    <location>
        <position position="347"/>
    </location>
    <ligand>
        <name>Mn(2+)</name>
        <dbReference type="ChEBI" id="CHEBI:29035"/>
    </ligand>
</feature>
<comment type="subcellular location">
    <subcellularLocation>
        <location evidence="1">Cell membrane</location>
        <topology evidence="1">Multi-pass membrane protein</topology>
    </subcellularLocation>
</comment>
<feature type="transmembrane region" description="Helical" evidence="11">
    <location>
        <begin position="206"/>
        <end position="224"/>
    </location>
</feature>
<dbReference type="CDD" id="cd16015">
    <property type="entry name" value="LTA_synthase"/>
    <property type="match status" value="1"/>
</dbReference>
<evidence type="ECO:0000256" key="8">
    <source>
        <dbReference type="PIRSR" id="PIRSR005091-1"/>
    </source>
</evidence>
<dbReference type="PANTHER" id="PTHR47371">
    <property type="entry name" value="LIPOTEICHOIC ACID SYNTHASE"/>
    <property type="match status" value="1"/>
</dbReference>
<evidence type="ECO:0000256" key="4">
    <source>
        <dbReference type="ARBA" id="ARBA00022475"/>
    </source>
</evidence>
<sequence length="665" mass="77263">MQILKRTVKFNSFMINFKLYGIKENKKKEGKMIYRLKKLFKINVSFGNNRLKNVLIFLMFLGAIFVKTFYFQFTTKLNRIPYFKFENTMMLIANLGMCIILLSIVMLISNKKKSLGLLIFNLIFSFILFSDTVYYRYYYSALSVTSIYQIGFVGSLGDSIWSLVKIKDLVYILDFPVIVFILFLLNRIFKESIFHRNNRESFLKRVFKTLVISMVGVLLIFISLKNADTSTFSYDNNHIIKHGGIAYYHYYDIKEFTKNTIFRNRKMNHKEIEELTSHFNNKKIQGTNYKGISQGKNLIILQVEALQEFVINAKTPSGEEITPNLNRLINESIYFDNIYYQTGGGNTSDAELLSNASVYPAKEGSAYFLYPTNTYDSIGNILKEKGYGTYASHANNPTFWNRAIMYNALGFDEFFSNQKFEINEYIGWGLGDKSFYKQTLDKINKKEPFYSFMISLSSHYPFNFKYFEEYKFDVGKYEGTFLGYYLKAANYADDAIGDLMDYLKEQGIYDNTLIVIYGDHQAVPKDKAEELMEFTGHDYSEAQWTELQKVPLLIHDSSITEHQTISKIGGQIDILPTIANLMDFDVPHALGKDLINTSEGYAVLRNSNVITNEFIYISAENKVYNKENGEEMDIDLYEEKIKELQNHLYISDLILKRDALKNITE</sequence>
<evidence type="ECO:0000259" key="12">
    <source>
        <dbReference type="Pfam" id="PF00884"/>
    </source>
</evidence>
<keyword evidence="6 11" id="KW-1133">Transmembrane helix</keyword>
<evidence type="ECO:0000256" key="3">
    <source>
        <dbReference type="ARBA" id="ARBA00009983"/>
    </source>
</evidence>